<dbReference type="PANTHER" id="PTHR47017">
    <property type="entry name" value="ACYL-COA"/>
    <property type="match status" value="1"/>
</dbReference>
<dbReference type="AlphaFoldDB" id="A0A437RF68"/>
<protein>
    <submittedName>
        <fullName evidence="1">N-acetyltransferase</fullName>
    </submittedName>
</protein>
<dbReference type="PANTHER" id="PTHR47017:SF1">
    <property type="entry name" value="ACYL-COA"/>
    <property type="match status" value="1"/>
</dbReference>
<evidence type="ECO:0000313" key="2">
    <source>
        <dbReference type="Proteomes" id="UP000285575"/>
    </source>
</evidence>
<dbReference type="EMBL" id="SACR01000004">
    <property type="protein sequence ID" value="RVU45418.1"/>
    <property type="molecule type" value="Genomic_DNA"/>
</dbReference>
<dbReference type="Gene3D" id="3.40.630.30">
    <property type="match status" value="1"/>
</dbReference>
<keyword evidence="2" id="KW-1185">Reference proteome</keyword>
<evidence type="ECO:0000313" key="1">
    <source>
        <dbReference type="EMBL" id="RVU45418.1"/>
    </source>
</evidence>
<name>A0A437RF68_9BURK</name>
<reference evidence="1 2" key="1">
    <citation type="submission" date="2019-01" db="EMBL/GenBank/DDBJ databases">
        <authorList>
            <person name="Chen W.-M."/>
        </authorList>
    </citation>
    <scope>NUCLEOTIDE SEQUENCE [LARGE SCALE GENOMIC DNA]</scope>
    <source>
        <strain evidence="1 2">KYPY4</strain>
    </source>
</reference>
<dbReference type="SUPFAM" id="SSF55729">
    <property type="entry name" value="Acyl-CoA N-acyltransferases (Nat)"/>
    <property type="match status" value="1"/>
</dbReference>
<sequence>MSQHTSIEKDYVIRVHSDPSALDAPAWNSLLAAQAAPTPFMRHEYLAAMHNSASAVPDTGWAPQFITLELDGELQAATALYLKSHSYGEYVFDWAWADAYRRHGLRYYPKLLGAVPFTPVPGTRLLARDAAARTALVAAIGQFAREARLSSAHMLFGDEADRQAFAEAGWMLRAGVQFHWTQDEAAPAADFTELLARLQRDKRKKIQQERRRVAEQGITFTTHEGAAITEALWDFFYRCYTLTYQAHHSTPYLTREFFALMSAQMPQHWVMFVARREGEPIAASLIAVDAERRAAWGRYWGCTEPVNCLHFEACYYQPLAWCLAHGYRRFEGGAQGEHKMARGLLPVATGSAHWLRDERFAAAVQDFLAQEGQGIAQYVDELREHTPFKTPPVPEA</sequence>
<comment type="caution">
    <text evidence="1">The sequence shown here is derived from an EMBL/GenBank/DDBJ whole genome shotgun (WGS) entry which is preliminary data.</text>
</comment>
<organism evidence="1 2">
    <name type="scientific">Rubrivivax rivuli</name>
    <dbReference type="NCBI Taxonomy" id="1862385"/>
    <lineage>
        <taxon>Bacteria</taxon>
        <taxon>Pseudomonadati</taxon>
        <taxon>Pseudomonadota</taxon>
        <taxon>Betaproteobacteria</taxon>
        <taxon>Burkholderiales</taxon>
        <taxon>Sphaerotilaceae</taxon>
        <taxon>Rubrivivax</taxon>
    </lineage>
</organism>
<accession>A0A437RF68</accession>
<dbReference type="InterPro" id="IPR007434">
    <property type="entry name" value="FemAB-like"/>
</dbReference>
<dbReference type="OrthoDB" id="9776898at2"/>
<proteinExistence type="predicted"/>
<dbReference type="GO" id="GO:0016740">
    <property type="term" value="F:transferase activity"/>
    <property type="evidence" value="ECO:0007669"/>
    <property type="project" value="UniProtKB-KW"/>
</dbReference>
<gene>
    <name evidence="1" type="ORF">EOE66_14940</name>
</gene>
<dbReference type="InterPro" id="IPR016181">
    <property type="entry name" value="Acyl_CoA_acyltransferase"/>
</dbReference>
<dbReference type="Proteomes" id="UP000285575">
    <property type="component" value="Unassembled WGS sequence"/>
</dbReference>
<dbReference type="Pfam" id="PF04339">
    <property type="entry name" value="FemAB_like"/>
    <property type="match status" value="1"/>
</dbReference>
<dbReference type="RefSeq" id="WP_128229512.1">
    <property type="nucleotide sequence ID" value="NZ_SACR01000004.1"/>
</dbReference>
<keyword evidence="1" id="KW-0808">Transferase</keyword>